<protein>
    <submittedName>
        <fullName evidence="5">Monooxygenase</fullName>
    </submittedName>
</protein>
<dbReference type="Pfam" id="PF08028">
    <property type="entry name" value="Acyl-CoA_dh_2"/>
    <property type="match status" value="1"/>
</dbReference>
<sequence>MSLADATTAKHDTPLSEPPSAIAARLAARFAETAAARDLAGGTPKAERDQLRASGLLTLSIPIEYGGLGASWAETLSVVRQLARADSSVGHVFAFHHLQLASVRLFGSPAQWEPWLRDTARHGWFWGNALNPLDKRTVATRVPGGRALSGRKSFCSGALDSDMLLASAVEDSADGKLIIAALPTRRAGITLFEDWDNMGQRQTDSGSALFEHVAVAEDEILSHPGPLSSPYACLRPLLAQLIFVNIFLGIAEGALAEARHYTRNEARLWAASPAAHVTEDPYVLAHYGDFWVALESTRKLADHAVTVFDAAWNEGLALTGAGRGEVALAVATAKVAATRGGLDITSRIFEVTGARSTTAALRLDRFWRNLRVHTLHDPLDFKVRELGDWALNNRYPPPSFYS</sequence>
<dbReference type="Gene3D" id="1.10.540.10">
    <property type="entry name" value="Acyl-CoA dehydrogenase/oxidase, N-terminal domain"/>
    <property type="match status" value="1"/>
</dbReference>
<dbReference type="InterPro" id="IPR046373">
    <property type="entry name" value="Acyl-CoA_Oxase/DH_mid-dom_sf"/>
</dbReference>
<keyword evidence="2" id="KW-0560">Oxidoreductase</keyword>
<reference evidence="6" key="1">
    <citation type="submission" date="2016-03" db="EMBL/GenBank/DDBJ databases">
        <authorList>
            <person name="Ma C."/>
            <person name="Zhou S."/>
            <person name="Yang G."/>
        </authorList>
    </citation>
    <scope>NUCLEOTIDE SEQUENCE [LARGE SCALE GENOMIC DNA]</scope>
    <source>
        <strain evidence="6">SgZ-1</strain>
    </source>
</reference>
<dbReference type="SUPFAM" id="SSF47203">
    <property type="entry name" value="Acyl-CoA dehydrogenase C-terminal domain-like"/>
    <property type="match status" value="1"/>
</dbReference>
<dbReference type="InterPro" id="IPR009100">
    <property type="entry name" value="AcylCoA_DH/oxidase_NM_dom_sf"/>
</dbReference>
<evidence type="ECO:0000259" key="3">
    <source>
        <dbReference type="Pfam" id="PF02771"/>
    </source>
</evidence>
<proteinExistence type="predicted"/>
<feature type="domain" description="Acyl-CoA dehydrogenase/oxidase N-terminal" evidence="3">
    <location>
        <begin position="26"/>
        <end position="121"/>
    </location>
</feature>
<keyword evidence="5" id="KW-0503">Monooxygenase</keyword>
<dbReference type="GO" id="GO:0050660">
    <property type="term" value="F:flavin adenine dinucleotide binding"/>
    <property type="evidence" value="ECO:0007669"/>
    <property type="project" value="InterPro"/>
</dbReference>
<keyword evidence="1" id="KW-0285">Flavoprotein</keyword>
<dbReference type="SUPFAM" id="SSF56645">
    <property type="entry name" value="Acyl-CoA dehydrogenase NM domain-like"/>
    <property type="match status" value="1"/>
</dbReference>
<dbReference type="InterPro" id="IPR013107">
    <property type="entry name" value="Acyl-CoA_DH_C"/>
</dbReference>
<dbReference type="RefSeq" id="WP_048709082.1">
    <property type="nucleotide sequence ID" value="NZ_CP014646.1"/>
</dbReference>
<dbReference type="GO" id="GO:0008470">
    <property type="term" value="F:3-methylbutanoyl-CoA dehydrogenase activity"/>
    <property type="evidence" value="ECO:0007669"/>
    <property type="project" value="TreeGrafter"/>
</dbReference>
<dbReference type="Proteomes" id="UP000036902">
    <property type="component" value="Chromosome"/>
</dbReference>
<dbReference type="InterPro" id="IPR036250">
    <property type="entry name" value="AcylCo_DH-like_C"/>
</dbReference>
<evidence type="ECO:0000313" key="6">
    <source>
        <dbReference type="Proteomes" id="UP000036902"/>
    </source>
</evidence>
<dbReference type="EMBL" id="CP014646">
    <property type="protein sequence ID" value="AMO35945.1"/>
    <property type="molecule type" value="Genomic_DNA"/>
</dbReference>
<gene>
    <name evidence="5" type="ORF">AC731_002705</name>
</gene>
<evidence type="ECO:0000313" key="5">
    <source>
        <dbReference type="EMBL" id="AMO35945.1"/>
    </source>
</evidence>
<name>A0A140IDX0_9RHOO</name>
<dbReference type="PIRSF" id="PIRSF016578">
    <property type="entry name" value="HsaA"/>
    <property type="match status" value="1"/>
</dbReference>
<dbReference type="PANTHER" id="PTHR43884:SF12">
    <property type="entry name" value="ISOVALERYL-COA DEHYDROGENASE, MITOCHONDRIAL-RELATED"/>
    <property type="match status" value="1"/>
</dbReference>
<dbReference type="InterPro" id="IPR037069">
    <property type="entry name" value="AcylCoA_DH/ox_N_sf"/>
</dbReference>
<dbReference type="FunFam" id="2.40.110.10:FF:000020">
    <property type="entry name" value="Putative acyl-CoA dehydrogenase YdbM"/>
    <property type="match status" value="1"/>
</dbReference>
<dbReference type="PANTHER" id="PTHR43884">
    <property type="entry name" value="ACYL-COA DEHYDROGENASE"/>
    <property type="match status" value="1"/>
</dbReference>
<dbReference type="AlphaFoldDB" id="A0A140IDX0"/>
<evidence type="ECO:0000259" key="4">
    <source>
        <dbReference type="Pfam" id="PF08028"/>
    </source>
</evidence>
<dbReference type="GO" id="GO:0004497">
    <property type="term" value="F:monooxygenase activity"/>
    <property type="evidence" value="ECO:0007669"/>
    <property type="project" value="UniProtKB-KW"/>
</dbReference>
<organism evidence="5 6">
    <name type="scientific">Thauera humireducens</name>
    <dbReference type="NCBI Taxonomy" id="1134435"/>
    <lineage>
        <taxon>Bacteria</taxon>
        <taxon>Pseudomonadati</taxon>
        <taxon>Pseudomonadota</taxon>
        <taxon>Betaproteobacteria</taxon>
        <taxon>Rhodocyclales</taxon>
        <taxon>Zoogloeaceae</taxon>
        <taxon>Thauera</taxon>
    </lineage>
</organism>
<dbReference type="GO" id="GO:0006552">
    <property type="term" value="P:L-leucine catabolic process"/>
    <property type="evidence" value="ECO:0007669"/>
    <property type="project" value="TreeGrafter"/>
</dbReference>
<dbReference type="Gene3D" id="2.40.110.10">
    <property type="entry name" value="Butyryl-CoA Dehydrogenase, subunit A, domain 2"/>
    <property type="match status" value="1"/>
</dbReference>
<dbReference type="STRING" id="1134435.AC731_002705"/>
<dbReference type="Pfam" id="PF02771">
    <property type="entry name" value="Acyl-CoA_dh_N"/>
    <property type="match status" value="1"/>
</dbReference>
<dbReference type="KEGG" id="thu:AC731_002705"/>
<dbReference type="Gene3D" id="1.20.140.10">
    <property type="entry name" value="Butyryl-CoA Dehydrogenase, subunit A, domain 3"/>
    <property type="match status" value="1"/>
</dbReference>
<evidence type="ECO:0000256" key="2">
    <source>
        <dbReference type="ARBA" id="ARBA00023002"/>
    </source>
</evidence>
<dbReference type="InterPro" id="IPR013786">
    <property type="entry name" value="AcylCoA_DH/ox_N"/>
</dbReference>
<keyword evidence="6" id="KW-1185">Reference proteome</keyword>
<evidence type="ECO:0000256" key="1">
    <source>
        <dbReference type="ARBA" id="ARBA00022630"/>
    </source>
</evidence>
<feature type="domain" description="Acyl-CoA dehydrogenase C-terminal" evidence="4">
    <location>
        <begin position="242"/>
        <end position="377"/>
    </location>
</feature>
<accession>A0A140IDX0</accession>